<dbReference type="InterPro" id="IPR050288">
    <property type="entry name" value="Cellulose_deg_GH3"/>
</dbReference>
<dbReference type="Pfam" id="PF00933">
    <property type="entry name" value="Glyco_hydro_3"/>
    <property type="match status" value="1"/>
</dbReference>
<dbReference type="InterPro" id="IPR002772">
    <property type="entry name" value="Glyco_hydro_3_C"/>
</dbReference>
<dbReference type="InterPro" id="IPR036881">
    <property type="entry name" value="Glyco_hydro_3_C_sf"/>
</dbReference>
<dbReference type="InterPro" id="IPR001764">
    <property type="entry name" value="Glyco_hydro_3_N"/>
</dbReference>
<accession>A0A179DH07</accession>
<dbReference type="SUPFAM" id="SSF52279">
    <property type="entry name" value="Beta-D-glucan exohydrolase, C-terminal domain"/>
    <property type="match status" value="1"/>
</dbReference>
<dbReference type="STRING" id="1826909.A5893_05235"/>
<feature type="domain" description="Fibronectin type III-like" evidence="3">
    <location>
        <begin position="671"/>
        <end position="741"/>
    </location>
</feature>
<dbReference type="Pfam" id="PF14310">
    <property type="entry name" value="Fn3-like"/>
    <property type="match status" value="1"/>
</dbReference>
<dbReference type="AlphaFoldDB" id="A0A179DH07"/>
<name>A0A179DH07_9SPHI</name>
<dbReference type="PANTHER" id="PTHR42715:SF10">
    <property type="entry name" value="BETA-GLUCOSIDASE"/>
    <property type="match status" value="1"/>
</dbReference>
<dbReference type="EMBL" id="LWHJ01000022">
    <property type="protein sequence ID" value="OAQ40357.1"/>
    <property type="molecule type" value="Genomic_DNA"/>
</dbReference>
<dbReference type="Pfam" id="PF01915">
    <property type="entry name" value="Glyco_hydro_3_C"/>
    <property type="match status" value="1"/>
</dbReference>
<keyword evidence="5" id="KW-1185">Reference proteome</keyword>
<comment type="caution">
    <text evidence="4">The sequence shown here is derived from an EMBL/GenBank/DDBJ whole genome shotgun (WGS) entry which is preliminary data.</text>
</comment>
<protein>
    <recommendedName>
        <fullName evidence="3">Fibronectin type III-like domain-containing protein</fullName>
    </recommendedName>
</protein>
<evidence type="ECO:0000259" key="3">
    <source>
        <dbReference type="SMART" id="SM01217"/>
    </source>
</evidence>
<organism evidence="4 5">
    <name type="scientific">Pedobacter psychrophilus</name>
    <dbReference type="NCBI Taxonomy" id="1826909"/>
    <lineage>
        <taxon>Bacteria</taxon>
        <taxon>Pseudomonadati</taxon>
        <taxon>Bacteroidota</taxon>
        <taxon>Sphingobacteriia</taxon>
        <taxon>Sphingobacteriales</taxon>
        <taxon>Sphingobacteriaceae</taxon>
        <taxon>Pedobacter</taxon>
    </lineage>
</organism>
<dbReference type="InterPro" id="IPR017853">
    <property type="entry name" value="GH"/>
</dbReference>
<dbReference type="InterPro" id="IPR026891">
    <property type="entry name" value="Fn3-like"/>
</dbReference>
<dbReference type="Gene3D" id="3.20.20.300">
    <property type="entry name" value="Glycoside hydrolase, family 3, N-terminal domain"/>
    <property type="match status" value="1"/>
</dbReference>
<comment type="similarity">
    <text evidence="1">Belongs to the glycosyl hydrolase 3 family.</text>
</comment>
<proteinExistence type="inferred from homology"/>
<sequence length="753" mass="85095">MQRILIILKNLEINKYMKHNFLVNFSFALLLLASTISKAQRIDPKTLKPLSEFKQFPAGSHYQDPKISPDKRANEVISYLTFDEKLELTGGYLKFCYPAVPRLGLRAVTMADASQGIRLTSIESKSQSVSFPGMQALSATWNIGIAKNFGQSISEECKIHGVDILLGPGINIQRLSVGGRNYEYMGEDPMLTSKIAVNYIQGLQSLDVIATAKHFIANDQEFARHIASSDLSERTLREIYLLPWEAAIKEANVQAIMTGNNLTNGIPNSMHKPLLNDLLRKEFGFTGVAMTDWQNSNYHINSQNLVAPSGLSLLMADNETFAKYIKDFIAKNPSKKASIEAELNHMIYPNIYTFFKNGIYDRYPQDLKYKDKTIAHQGLALQCAEEAICLLKNNDNILPIAKTKKILLTGEDEIHSGSGSGFVEGFNHVDFQKGLKSIYGDNLTCKVEATDEEVKNADIVLYRLNKESGEGFDIPFDEPKKAIKDIKRLSELNPNIVVLISSANGLPMPWLKNVKGILWTFMLGQERGNALASVVSGKVNPSGRLPFTLENDFKDSPDPDFNFLGGKPFWHGNNNFYKAYWKGEEPDSKKEIAKYVKPQELVHIPYEEGVFVGYRWYQKYKKPVLFPFGYGLSYTTFQYTNLKLSSENVKKDEALNVTVDIQNTGKVNGFEVVQLYLSDLESSVERPLKELKNFQKVYLKSGEKKTLTFTVNTKDLSFWDEQKHQWKAEAGKFDVLMSDSSEGYRLKKTFELK</sequence>
<gene>
    <name evidence="4" type="ORF">A5893_05235</name>
</gene>
<dbReference type="GO" id="GO:0005975">
    <property type="term" value="P:carbohydrate metabolic process"/>
    <property type="evidence" value="ECO:0007669"/>
    <property type="project" value="InterPro"/>
</dbReference>
<dbReference type="SUPFAM" id="SSF51445">
    <property type="entry name" value="(Trans)glycosidases"/>
    <property type="match status" value="1"/>
</dbReference>
<dbReference type="Gene3D" id="2.60.40.10">
    <property type="entry name" value="Immunoglobulins"/>
    <property type="match status" value="1"/>
</dbReference>
<reference evidence="4 5" key="1">
    <citation type="submission" date="2016-04" db="EMBL/GenBank/DDBJ databases">
        <authorList>
            <person name="Evans L.H."/>
            <person name="Alamgir A."/>
            <person name="Owens N."/>
            <person name="Weber N.D."/>
            <person name="Virtaneva K."/>
            <person name="Barbian K."/>
            <person name="Babar A."/>
            <person name="Rosenke K."/>
        </authorList>
    </citation>
    <scope>NUCLEOTIDE SEQUENCE [LARGE SCALE GENOMIC DNA]</scope>
    <source>
        <strain evidence="4 5">CCM 8644</strain>
    </source>
</reference>
<reference evidence="4 5" key="2">
    <citation type="submission" date="2016-06" db="EMBL/GenBank/DDBJ databases">
        <title>Pedobacter psychrophilus sp. nov., isolated from Antarctic fragmentary rock.</title>
        <authorList>
            <person name="Svec P."/>
        </authorList>
    </citation>
    <scope>NUCLEOTIDE SEQUENCE [LARGE SCALE GENOMIC DNA]</scope>
    <source>
        <strain evidence="4 5">CCM 8644</strain>
    </source>
</reference>
<evidence type="ECO:0000313" key="5">
    <source>
        <dbReference type="Proteomes" id="UP000078459"/>
    </source>
</evidence>
<keyword evidence="2" id="KW-0378">Hydrolase</keyword>
<dbReference type="PANTHER" id="PTHR42715">
    <property type="entry name" value="BETA-GLUCOSIDASE"/>
    <property type="match status" value="1"/>
</dbReference>
<dbReference type="Gene3D" id="3.40.50.1700">
    <property type="entry name" value="Glycoside hydrolase family 3 C-terminal domain"/>
    <property type="match status" value="1"/>
</dbReference>
<dbReference type="InterPro" id="IPR013783">
    <property type="entry name" value="Ig-like_fold"/>
</dbReference>
<evidence type="ECO:0000313" key="4">
    <source>
        <dbReference type="EMBL" id="OAQ40357.1"/>
    </source>
</evidence>
<dbReference type="Proteomes" id="UP000078459">
    <property type="component" value="Unassembled WGS sequence"/>
</dbReference>
<evidence type="ECO:0000256" key="2">
    <source>
        <dbReference type="ARBA" id="ARBA00022801"/>
    </source>
</evidence>
<evidence type="ECO:0000256" key="1">
    <source>
        <dbReference type="ARBA" id="ARBA00005336"/>
    </source>
</evidence>
<dbReference type="GO" id="GO:0008422">
    <property type="term" value="F:beta-glucosidase activity"/>
    <property type="evidence" value="ECO:0007669"/>
    <property type="project" value="UniProtKB-ARBA"/>
</dbReference>
<dbReference type="SMART" id="SM01217">
    <property type="entry name" value="Fn3_like"/>
    <property type="match status" value="1"/>
</dbReference>
<dbReference type="PRINTS" id="PR00133">
    <property type="entry name" value="GLHYDRLASE3"/>
</dbReference>
<dbReference type="OrthoDB" id="9805821at2"/>
<dbReference type="InterPro" id="IPR036962">
    <property type="entry name" value="Glyco_hydro_3_N_sf"/>
</dbReference>
<dbReference type="FunFam" id="2.60.40.10:FF:000495">
    <property type="entry name" value="Periplasmic beta-glucosidase"/>
    <property type="match status" value="1"/>
</dbReference>